<comment type="similarity">
    <text evidence="1">Belongs to the ATP-dependent AMP-binding enzyme family.</text>
</comment>
<organism evidence="3 4">
    <name type="scientific">Fusarium tricinctum</name>
    <dbReference type="NCBI Taxonomy" id="61284"/>
    <lineage>
        <taxon>Eukaryota</taxon>
        <taxon>Fungi</taxon>
        <taxon>Dikarya</taxon>
        <taxon>Ascomycota</taxon>
        <taxon>Pezizomycotina</taxon>
        <taxon>Sordariomycetes</taxon>
        <taxon>Hypocreomycetidae</taxon>
        <taxon>Hypocreales</taxon>
        <taxon>Nectriaceae</taxon>
        <taxon>Fusarium</taxon>
        <taxon>Fusarium tricinctum species complex</taxon>
    </lineage>
</organism>
<dbReference type="EMBL" id="JAGPXF010000003">
    <property type="protein sequence ID" value="KAH7251130.1"/>
    <property type="molecule type" value="Genomic_DNA"/>
</dbReference>
<dbReference type="OrthoDB" id="429813at2759"/>
<dbReference type="PANTHER" id="PTHR43201">
    <property type="entry name" value="ACYL-COA SYNTHETASE"/>
    <property type="match status" value="1"/>
</dbReference>
<sequence>MSTFKTPSSELQASAKKYPNLAVFKLPQQSATGTTYKDISFLQFQKDIEASARYWKDQLRSVGVQERAVVGVWLKGHAYKDAVHIWGLNWAGFIPQLVSLNMTNPSVIYELLERAEAKALIHEPGYASILENCPFPNLHAGDVVLEEDVKQLPSLVPWQPADDDDVLFIYHTSGSTSGIPKLVPITARWINYVIGLSGLYEARANMSRDRMVSLHIGNFCHMAASFLTWFTVREGSCTILPTVMPYPISEVQQLLDEQGLSTVCMFPPYLSALLRQARKDPSLLESLKKADVLGSGGLDPDPVDEAWGRSQGFHMLNVMGSTEAGVVMMNDSRETSGYLEMIPGTKNEFIPVDKLESGEELLELVLPADAPNCPVSNLRSADSKFHTGDLFIEVAPGKYLCKGRNDNWIKMTSGGRTDTLSIEVNVMETCGDDLVNAVVVVGVKRPCPTIVIEPKDKSLLDHEGVDLEASVQTLKEDVLRRITPFHQRRYTHERIEDTRYIIVVPQGTLPRTVTKGNIRRQEVEKVFKSGLDAIYAEKA</sequence>
<gene>
    <name evidence="3" type="ORF">BKA59DRAFT_524132</name>
</gene>
<dbReference type="Pfam" id="PF00501">
    <property type="entry name" value="AMP-binding"/>
    <property type="match status" value="1"/>
</dbReference>
<dbReference type="GO" id="GO:0006631">
    <property type="term" value="P:fatty acid metabolic process"/>
    <property type="evidence" value="ECO:0007669"/>
    <property type="project" value="TreeGrafter"/>
</dbReference>
<dbReference type="GO" id="GO:0031956">
    <property type="term" value="F:medium-chain fatty acid-CoA ligase activity"/>
    <property type="evidence" value="ECO:0007669"/>
    <property type="project" value="TreeGrafter"/>
</dbReference>
<dbReference type="Pfam" id="PF23562">
    <property type="entry name" value="AMP-binding_C_3"/>
    <property type="match status" value="1"/>
</dbReference>
<dbReference type="PANTHER" id="PTHR43201:SF8">
    <property type="entry name" value="ACYL-COA SYNTHETASE FAMILY MEMBER 3"/>
    <property type="match status" value="1"/>
</dbReference>
<feature type="domain" description="AMP-dependent synthetase/ligase" evidence="2">
    <location>
        <begin position="12"/>
        <end position="332"/>
    </location>
</feature>
<dbReference type="InterPro" id="IPR042099">
    <property type="entry name" value="ANL_N_sf"/>
</dbReference>
<dbReference type="InterPro" id="IPR000873">
    <property type="entry name" value="AMP-dep_synth/lig_dom"/>
</dbReference>
<evidence type="ECO:0000313" key="4">
    <source>
        <dbReference type="Proteomes" id="UP000813427"/>
    </source>
</evidence>
<evidence type="ECO:0000256" key="1">
    <source>
        <dbReference type="ARBA" id="ARBA00006432"/>
    </source>
</evidence>
<dbReference type="Proteomes" id="UP000813427">
    <property type="component" value="Unassembled WGS sequence"/>
</dbReference>
<name>A0A8K0WCM5_9HYPO</name>
<accession>A0A8K0WCM5</accession>
<comment type="caution">
    <text evidence="3">The sequence shown here is derived from an EMBL/GenBank/DDBJ whole genome shotgun (WGS) entry which is preliminary data.</text>
</comment>
<keyword evidence="4" id="KW-1185">Reference proteome</keyword>
<proteinExistence type="inferred from homology"/>
<reference evidence="3" key="1">
    <citation type="journal article" date="2021" name="Nat. Commun.">
        <title>Genetic determinants of endophytism in the Arabidopsis root mycobiome.</title>
        <authorList>
            <person name="Mesny F."/>
            <person name="Miyauchi S."/>
            <person name="Thiergart T."/>
            <person name="Pickel B."/>
            <person name="Atanasova L."/>
            <person name="Karlsson M."/>
            <person name="Huettel B."/>
            <person name="Barry K.W."/>
            <person name="Haridas S."/>
            <person name="Chen C."/>
            <person name="Bauer D."/>
            <person name="Andreopoulos W."/>
            <person name="Pangilinan J."/>
            <person name="LaButti K."/>
            <person name="Riley R."/>
            <person name="Lipzen A."/>
            <person name="Clum A."/>
            <person name="Drula E."/>
            <person name="Henrissat B."/>
            <person name="Kohler A."/>
            <person name="Grigoriev I.V."/>
            <person name="Martin F.M."/>
            <person name="Hacquard S."/>
        </authorList>
    </citation>
    <scope>NUCLEOTIDE SEQUENCE</scope>
    <source>
        <strain evidence="3">MPI-SDFR-AT-0068</strain>
    </source>
</reference>
<dbReference type="Gene3D" id="3.40.50.12780">
    <property type="entry name" value="N-terminal domain of ligase-like"/>
    <property type="match status" value="1"/>
</dbReference>
<evidence type="ECO:0000313" key="3">
    <source>
        <dbReference type="EMBL" id="KAH7251130.1"/>
    </source>
</evidence>
<protein>
    <recommendedName>
        <fullName evidence="2">AMP-dependent synthetase/ligase domain-containing protein</fullName>
    </recommendedName>
</protein>
<dbReference type="AlphaFoldDB" id="A0A8K0WCM5"/>
<dbReference type="SUPFAM" id="SSF56801">
    <property type="entry name" value="Acetyl-CoA synthetase-like"/>
    <property type="match status" value="1"/>
</dbReference>
<evidence type="ECO:0000259" key="2">
    <source>
        <dbReference type="Pfam" id="PF00501"/>
    </source>
</evidence>